<evidence type="ECO:0000256" key="1">
    <source>
        <dbReference type="SAM" id="Phobius"/>
    </source>
</evidence>
<protein>
    <submittedName>
        <fullName evidence="2">Uncharacterized protein</fullName>
    </submittedName>
</protein>
<feature type="transmembrane region" description="Helical" evidence="1">
    <location>
        <begin position="98"/>
        <end position="119"/>
    </location>
</feature>
<feature type="transmembrane region" description="Helical" evidence="1">
    <location>
        <begin position="216"/>
        <end position="233"/>
    </location>
</feature>
<feature type="transmembrane region" description="Helical" evidence="1">
    <location>
        <begin position="362"/>
        <end position="387"/>
    </location>
</feature>
<keyword evidence="1" id="KW-1133">Transmembrane helix</keyword>
<gene>
    <name evidence="2" type="ORF">J2S63_001943</name>
</gene>
<organism evidence="2 3">
    <name type="scientific">Nocardioides marmoribigeumensis</name>
    <dbReference type="NCBI Taxonomy" id="433649"/>
    <lineage>
        <taxon>Bacteria</taxon>
        <taxon>Bacillati</taxon>
        <taxon>Actinomycetota</taxon>
        <taxon>Actinomycetes</taxon>
        <taxon>Propionibacteriales</taxon>
        <taxon>Nocardioidaceae</taxon>
        <taxon>Nocardioides</taxon>
    </lineage>
</organism>
<sequence>MSRLDTPSAGVVAAMQSLEERVGPVIAQTVDALQVAALLEADGITDEVARDVYGCSDVFRLAVKVRRRCLPGAETSRRAPTVQAFGDLRGVDRHGPRLLAHGPLYLLPATLFPPVLALLGSHRLVTGLVVGAGLAWVWAGVSTWLAYRLLGLHRDTDAARLLQLSALTGLPLAAGGAVVVTLTSGGGPGLVAVACGQMAYQMGATLLMFHHRERHLLLAMLPAVLAGLTYLALPRADASAVLAVAVGTVSVVAVLVLSLDDLHGIAPRTSLAGMLRAAAEARDSVRTAPGQVGLVALHTALSAAYLLHAQSRYLGGSLQVSAGLLPLIVGMGLVELLAHRFRARAHALLGVVSYPSELAGRVLRLVIGDVVACVVGVLVLGSVLLVALDSQGLLTPAGVAMTVAGAFLAAAYYVSFLLIGMGMLGPLIASVGLALAVHVLVAALVPAARHGLADTSAFAGTALLLLVVSLSRLVPAVTDPRAHA</sequence>
<keyword evidence="1" id="KW-0812">Transmembrane</keyword>
<feature type="transmembrane region" description="Helical" evidence="1">
    <location>
        <begin position="125"/>
        <end position="149"/>
    </location>
</feature>
<dbReference type="EMBL" id="JAVDYG010000001">
    <property type="protein sequence ID" value="MDR7362390.1"/>
    <property type="molecule type" value="Genomic_DNA"/>
</dbReference>
<reference evidence="2 3" key="1">
    <citation type="submission" date="2023-07" db="EMBL/GenBank/DDBJ databases">
        <title>Sequencing the genomes of 1000 actinobacteria strains.</title>
        <authorList>
            <person name="Klenk H.-P."/>
        </authorList>
    </citation>
    <scope>NUCLEOTIDE SEQUENCE [LARGE SCALE GENOMIC DNA]</scope>
    <source>
        <strain evidence="2 3">DSM 19426</strain>
    </source>
</reference>
<dbReference type="RefSeq" id="WP_310301706.1">
    <property type="nucleotide sequence ID" value="NZ_BAAAPS010000008.1"/>
</dbReference>
<proteinExistence type="predicted"/>
<feature type="transmembrane region" description="Helical" evidence="1">
    <location>
        <begin position="457"/>
        <end position="474"/>
    </location>
</feature>
<feature type="transmembrane region" description="Helical" evidence="1">
    <location>
        <begin position="426"/>
        <end position="445"/>
    </location>
</feature>
<feature type="transmembrane region" description="Helical" evidence="1">
    <location>
        <begin position="239"/>
        <end position="259"/>
    </location>
</feature>
<name>A0ABU2BUT2_9ACTN</name>
<feature type="transmembrane region" description="Helical" evidence="1">
    <location>
        <begin position="393"/>
        <end position="414"/>
    </location>
</feature>
<keyword evidence="1" id="KW-0472">Membrane</keyword>
<keyword evidence="3" id="KW-1185">Reference proteome</keyword>
<comment type="caution">
    <text evidence="2">The sequence shown here is derived from an EMBL/GenBank/DDBJ whole genome shotgun (WGS) entry which is preliminary data.</text>
</comment>
<feature type="transmembrane region" description="Helical" evidence="1">
    <location>
        <begin position="161"/>
        <end position="183"/>
    </location>
</feature>
<evidence type="ECO:0000313" key="3">
    <source>
        <dbReference type="Proteomes" id="UP001183648"/>
    </source>
</evidence>
<accession>A0ABU2BUT2</accession>
<evidence type="ECO:0000313" key="2">
    <source>
        <dbReference type="EMBL" id="MDR7362390.1"/>
    </source>
</evidence>
<dbReference type="Proteomes" id="UP001183648">
    <property type="component" value="Unassembled WGS sequence"/>
</dbReference>
<feature type="transmembrane region" description="Helical" evidence="1">
    <location>
        <begin position="320"/>
        <end position="341"/>
    </location>
</feature>